<evidence type="ECO:0000259" key="2">
    <source>
        <dbReference type="Pfam" id="PF00930"/>
    </source>
</evidence>
<protein>
    <submittedName>
        <fullName evidence="3">Prolyl oligopeptidase family serine peptidase</fullName>
    </submittedName>
</protein>
<dbReference type="InterPro" id="IPR050278">
    <property type="entry name" value="Serine_Prot_S9B/DPPIV"/>
</dbReference>
<dbReference type="InterPro" id="IPR001375">
    <property type="entry name" value="Peptidase_S9_cat"/>
</dbReference>
<dbReference type="Pfam" id="PF00930">
    <property type="entry name" value="DPPIV_N"/>
    <property type="match status" value="1"/>
</dbReference>
<dbReference type="AlphaFoldDB" id="A0AAU2VZX9"/>
<dbReference type="InterPro" id="IPR029058">
    <property type="entry name" value="AB_hydrolase_fold"/>
</dbReference>
<dbReference type="InterPro" id="IPR002469">
    <property type="entry name" value="Peptidase_S9B_N"/>
</dbReference>
<reference evidence="3" key="1">
    <citation type="submission" date="2022-10" db="EMBL/GenBank/DDBJ databases">
        <title>The complete genomes of actinobacterial strains from the NBC collection.</title>
        <authorList>
            <person name="Joergensen T.S."/>
            <person name="Alvarez Arevalo M."/>
            <person name="Sterndorff E.B."/>
            <person name="Faurdal D."/>
            <person name="Vuksanovic O."/>
            <person name="Mourched A.-S."/>
            <person name="Charusanti P."/>
            <person name="Shaw S."/>
            <person name="Blin K."/>
            <person name="Weber T."/>
        </authorList>
    </citation>
    <scope>NUCLEOTIDE SEQUENCE</scope>
    <source>
        <strain evidence="3">NBC_00008</strain>
    </source>
</reference>
<feature type="domain" description="Dipeptidylpeptidase IV N-terminal" evidence="2">
    <location>
        <begin position="121"/>
        <end position="408"/>
    </location>
</feature>
<dbReference type="Gene3D" id="3.40.50.1820">
    <property type="entry name" value="alpha/beta hydrolase"/>
    <property type="match status" value="1"/>
</dbReference>
<sequence length="721" mass="77453">MTPPADATADARATAAERFPLQFARTRRFSLGVPRQFTVSPDGERVLFVRGTSGTDPVSRLWLYENGAERMLADPLGPGLADGLPGKVPPEELARRERARETSSGVVSYATDEAVRLVAFALRGALWVVRCDGGEPRQIRTPGPVVDPRPSPDGSLVAYVSDGALHTVRADGTGIRTLAGPDGEQVTYGLSDYVSQESIGRSRGYWWSPRGDALLVARVDTAGVRRRYVSDPADPERPPRAVPYPAAGTPNARVSLRLIRVSGERTDVRLPASAGPDHPEGAWTDRAFEYVVSAGWDSRGPLVSVQTRDQRSVHVLEVDERTGGTRAVHTAHDPAWVSLRRGTPLRLASGALVVAARPGGDSQGLDIGGTPTPAGLEVHEVVGAAGGRVYFTACEEPTETHVWSYAADAPEEGFVRVSGTPGVHTAQAGGPTVVLDSRTPDGHTVTVLRAGVPAGRIAVLAEEPLVTPRPLALSLGERELRSRLYLPSWHRPGDGPLPVLLSPYAGHGMQVVLKVRTWWVAVAQWFAEQGFAVLVTDGRGTPGRGEAWEKAVHGDRLTAVLRDQIDALHEAVGLHPELDLTRVAMRGWSFSGYLAAAAVLRHPEVFHAAVAGAASIDRRLYDTHWEERFLGHPEVFPEHYSRNSLLEEAGALVRPLMLVHGLADDNVAVAHTLRFSAALLAAGRPHTVLPLSGAGHLVSQERTACGLLLLERDFLRKSLGL</sequence>
<gene>
    <name evidence="3" type="ORF">OG398_33980</name>
</gene>
<name>A0AAU2VZX9_9ACTN</name>
<dbReference type="Pfam" id="PF00326">
    <property type="entry name" value="Peptidase_S9"/>
    <property type="match status" value="1"/>
</dbReference>
<dbReference type="EMBL" id="CP108313">
    <property type="protein sequence ID" value="WTW72905.1"/>
    <property type="molecule type" value="Genomic_DNA"/>
</dbReference>
<evidence type="ECO:0000259" key="1">
    <source>
        <dbReference type="Pfam" id="PF00326"/>
    </source>
</evidence>
<accession>A0AAU2VZX9</accession>
<organism evidence="3">
    <name type="scientific">Streptomyces sp. NBC_00008</name>
    <dbReference type="NCBI Taxonomy" id="2903610"/>
    <lineage>
        <taxon>Bacteria</taxon>
        <taxon>Bacillati</taxon>
        <taxon>Actinomycetota</taxon>
        <taxon>Actinomycetes</taxon>
        <taxon>Kitasatosporales</taxon>
        <taxon>Streptomycetaceae</taxon>
        <taxon>Streptomyces</taxon>
    </lineage>
</organism>
<dbReference type="PANTHER" id="PTHR11731:SF193">
    <property type="entry name" value="DIPEPTIDYL PEPTIDASE 9"/>
    <property type="match status" value="1"/>
</dbReference>
<dbReference type="SUPFAM" id="SSF82171">
    <property type="entry name" value="DPP6 N-terminal domain-like"/>
    <property type="match status" value="1"/>
</dbReference>
<dbReference type="Gene3D" id="2.140.10.30">
    <property type="entry name" value="Dipeptidylpeptidase IV, N-terminal domain"/>
    <property type="match status" value="1"/>
</dbReference>
<dbReference type="GO" id="GO:0008239">
    <property type="term" value="F:dipeptidyl-peptidase activity"/>
    <property type="evidence" value="ECO:0007669"/>
    <property type="project" value="TreeGrafter"/>
</dbReference>
<dbReference type="PANTHER" id="PTHR11731">
    <property type="entry name" value="PROTEASE FAMILY S9B,C DIPEPTIDYL-PEPTIDASE IV-RELATED"/>
    <property type="match status" value="1"/>
</dbReference>
<dbReference type="GO" id="GO:0006508">
    <property type="term" value="P:proteolysis"/>
    <property type="evidence" value="ECO:0007669"/>
    <property type="project" value="InterPro"/>
</dbReference>
<proteinExistence type="predicted"/>
<dbReference type="GO" id="GO:0008236">
    <property type="term" value="F:serine-type peptidase activity"/>
    <property type="evidence" value="ECO:0007669"/>
    <property type="project" value="InterPro"/>
</dbReference>
<feature type="domain" description="Peptidase S9 prolyl oligopeptidase catalytic" evidence="1">
    <location>
        <begin position="522"/>
        <end position="720"/>
    </location>
</feature>
<evidence type="ECO:0000313" key="3">
    <source>
        <dbReference type="EMBL" id="WTW72905.1"/>
    </source>
</evidence>
<dbReference type="SUPFAM" id="SSF53474">
    <property type="entry name" value="alpha/beta-Hydrolases"/>
    <property type="match status" value="1"/>
</dbReference>